<dbReference type="EMBL" id="JABFTP020000103">
    <property type="protein sequence ID" value="KAL3277296.1"/>
    <property type="molecule type" value="Genomic_DNA"/>
</dbReference>
<sequence>MEGATVSDDGQNVDIKPRLGCCEVCAFHDAKYTCPRCEVKTCSLRCNKIHKLEVECNGERDRTKFIPMKKFTNIDLSSDYRLLEEISRSIETSRKKFGKRMKYDIPFSLIKLRNGAAARKTVLKFLPNAFQRHKQNSTMFDTKENLIYWHIDWVFVNADNLCLSDSKVSEVQKLGTILSKYLEEQADPVLEEKFQFYQAAGYSGIKILLKAERKKGKKFYEVDIDMTLKESLRNRAIIEYPIFYVVLTDHVDQFEVIDSDCEDDDGVVEKEIKSGAEVVDSIIKHADSTDSLYTALQNLLFVSEHTDGEISD</sequence>
<evidence type="ECO:0000313" key="9">
    <source>
        <dbReference type="EMBL" id="KAL3277296.1"/>
    </source>
</evidence>
<dbReference type="Proteomes" id="UP001516400">
    <property type="component" value="Unassembled WGS sequence"/>
</dbReference>
<keyword evidence="2" id="KW-0479">Metal-binding</keyword>
<dbReference type="GO" id="GO:0008270">
    <property type="term" value="F:zinc ion binding"/>
    <property type="evidence" value="ECO:0007669"/>
    <property type="project" value="UniProtKB-UniRule"/>
</dbReference>
<dbReference type="InterPro" id="IPR057721">
    <property type="entry name" value="BCD1_alpha/beta"/>
</dbReference>
<gene>
    <name evidence="9" type="ORF">HHI36_012646</name>
</gene>
<name>A0ABD2NEV7_9CUCU</name>
<dbReference type="AlphaFoldDB" id="A0ABD2NEV7"/>
<comment type="caution">
    <text evidence="9">The sequence shown here is derived from an EMBL/GenBank/DDBJ whole genome shotgun (WGS) entry which is preliminary data.</text>
</comment>
<comment type="function">
    <text evidence="5">Required for box C/D snoRNAs accumulation involved in snoRNA processing, snoRNA transport to the nucleolus and ribosome biogenesis.</text>
</comment>
<feature type="domain" description="HIT-type" evidence="8">
    <location>
        <begin position="22"/>
        <end position="56"/>
    </location>
</feature>
<evidence type="ECO:0000259" key="8">
    <source>
        <dbReference type="PROSITE" id="PS51083"/>
    </source>
</evidence>
<evidence type="ECO:0000256" key="6">
    <source>
        <dbReference type="ARBA" id="ARBA00049654"/>
    </source>
</evidence>
<dbReference type="PANTHER" id="PTHR13483:SF3">
    <property type="entry name" value="BOX C_D SNORNA PROTEIN 1"/>
    <property type="match status" value="1"/>
</dbReference>
<evidence type="ECO:0000256" key="2">
    <source>
        <dbReference type="ARBA" id="ARBA00022723"/>
    </source>
</evidence>
<dbReference type="Gene3D" id="3.30.60.190">
    <property type="match status" value="1"/>
</dbReference>
<evidence type="ECO:0000313" key="10">
    <source>
        <dbReference type="Proteomes" id="UP001516400"/>
    </source>
</evidence>
<dbReference type="Pfam" id="PF25790">
    <property type="entry name" value="BCD1"/>
    <property type="match status" value="1"/>
</dbReference>
<keyword evidence="1" id="KW-0597">Phosphoprotein</keyword>
<dbReference type="Pfam" id="PF04438">
    <property type="entry name" value="zf-HIT"/>
    <property type="match status" value="1"/>
</dbReference>
<keyword evidence="4" id="KW-0862">Zinc</keyword>
<evidence type="ECO:0000256" key="3">
    <source>
        <dbReference type="ARBA" id="ARBA00022771"/>
    </source>
</evidence>
<dbReference type="CDD" id="cd23023">
    <property type="entry name" value="zf-HIT_BCD1"/>
    <property type="match status" value="1"/>
</dbReference>
<keyword evidence="3 7" id="KW-0863">Zinc-finger</keyword>
<comment type="similarity">
    <text evidence="6">Belongs to the BCD1 family.</text>
</comment>
<evidence type="ECO:0000256" key="1">
    <source>
        <dbReference type="ARBA" id="ARBA00022553"/>
    </source>
</evidence>
<organism evidence="9 10">
    <name type="scientific">Cryptolaemus montrouzieri</name>
    <dbReference type="NCBI Taxonomy" id="559131"/>
    <lineage>
        <taxon>Eukaryota</taxon>
        <taxon>Metazoa</taxon>
        <taxon>Ecdysozoa</taxon>
        <taxon>Arthropoda</taxon>
        <taxon>Hexapoda</taxon>
        <taxon>Insecta</taxon>
        <taxon>Pterygota</taxon>
        <taxon>Neoptera</taxon>
        <taxon>Endopterygota</taxon>
        <taxon>Coleoptera</taxon>
        <taxon>Polyphaga</taxon>
        <taxon>Cucujiformia</taxon>
        <taxon>Coccinelloidea</taxon>
        <taxon>Coccinellidae</taxon>
        <taxon>Scymninae</taxon>
        <taxon>Scymnini</taxon>
        <taxon>Cryptolaemus</taxon>
    </lineage>
</organism>
<dbReference type="InterPro" id="IPR007529">
    <property type="entry name" value="Znf_HIT"/>
</dbReference>
<proteinExistence type="inferred from homology"/>
<accession>A0ABD2NEV7</accession>
<evidence type="ECO:0000256" key="4">
    <source>
        <dbReference type="ARBA" id="ARBA00022833"/>
    </source>
</evidence>
<evidence type="ECO:0000256" key="7">
    <source>
        <dbReference type="PROSITE-ProRule" id="PRU00453"/>
    </source>
</evidence>
<evidence type="ECO:0000256" key="5">
    <source>
        <dbReference type="ARBA" id="ARBA00049598"/>
    </source>
</evidence>
<reference evidence="9 10" key="1">
    <citation type="journal article" date="2021" name="BMC Biol.">
        <title>Horizontally acquired antibacterial genes associated with adaptive radiation of ladybird beetles.</title>
        <authorList>
            <person name="Li H.S."/>
            <person name="Tang X.F."/>
            <person name="Huang Y.H."/>
            <person name="Xu Z.Y."/>
            <person name="Chen M.L."/>
            <person name="Du X.Y."/>
            <person name="Qiu B.Y."/>
            <person name="Chen P.T."/>
            <person name="Zhang W."/>
            <person name="Slipinski A."/>
            <person name="Escalona H.E."/>
            <person name="Waterhouse R.M."/>
            <person name="Zwick A."/>
            <person name="Pang H."/>
        </authorList>
    </citation>
    <scope>NUCLEOTIDE SEQUENCE [LARGE SCALE GENOMIC DNA]</scope>
    <source>
        <strain evidence="9">SYSU2018</strain>
    </source>
</reference>
<dbReference type="PANTHER" id="PTHR13483">
    <property type="entry name" value="BOX C_D SNORNA PROTEIN 1-RELATED"/>
    <property type="match status" value="1"/>
</dbReference>
<keyword evidence="10" id="KW-1185">Reference proteome</keyword>
<dbReference type="PROSITE" id="PS51083">
    <property type="entry name" value="ZF_HIT"/>
    <property type="match status" value="1"/>
</dbReference>
<protein>
    <recommendedName>
        <fullName evidence="8">HIT-type domain-containing protein</fullName>
    </recommendedName>
</protein>
<dbReference type="SUPFAM" id="SSF144232">
    <property type="entry name" value="HIT/MYND zinc finger-like"/>
    <property type="match status" value="1"/>
</dbReference>
<dbReference type="InterPro" id="IPR051639">
    <property type="entry name" value="BCD1"/>
</dbReference>